<dbReference type="Proteomes" id="UP001378188">
    <property type="component" value="Unassembled WGS sequence"/>
</dbReference>
<name>A0AAW9RNG2_9HYPH</name>
<evidence type="ECO:0000313" key="1">
    <source>
        <dbReference type="EMBL" id="MEJ8571838.1"/>
    </source>
</evidence>
<proteinExistence type="predicted"/>
<dbReference type="EMBL" id="JAZHOF010000004">
    <property type="protein sequence ID" value="MEJ8571838.1"/>
    <property type="molecule type" value="Genomic_DNA"/>
</dbReference>
<keyword evidence="2" id="KW-1185">Reference proteome</keyword>
<organism evidence="1 2">
    <name type="scientific">Microbaculum marinum</name>
    <dbReference type="NCBI Taxonomy" id="1764581"/>
    <lineage>
        <taxon>Bacteria</taxon>
        <taxon>Pseudomonadati</taxon>
        <taxon>Pseudomonadota</taxon>
        <taxon>Alphaproteobacteria</taxon>
        <taxon>Hyphomicrobiales</taxon>
        <taxon>Tepidamorphaceae</taxon>
        <taxon>Microbaculum</taxon>
    </lineage>
</organism>
<reference evidence="1 2" key="1">
    <citation type="submission" date="2024-02" db="EMBL/GenBank/DDBJ databases">
        <title>Genome analysis and characterization of Microbaculum marinisediminis sp. nov., isolated from marine sediment.</title>
        <authorList>
            <person name="Du Z.-J."/>
            <person name="Ye Y.-Q."/>
            <person name="Zhang Z.-R."/>
            <person name="Yuan S.-M."/>
            <person name="Zhang X.-Y."/>
        </authorList>
    </citation>
    <scope>NUCLEOTIDE SEQUENCE [LARGE SCALE GENOMIC DNA]</scope>
    <source>
        <strain evidence="1 2">SDUM1044001</strain>
    </source>
</reference>
<comment type="caution">
    <text evidence="1">The sequence shown here is derived from an EMBL/GenBank/DDBJ whole genome shotgun (WGS) entry which is preliminary data.</text>
</comment>
<sequence>MPRDIDRKLRATAALLGAATCKDLAAEFRRVNPNTVFEVSRAYKWLQGRAQPRDARLYQDWARVIDLGRPGSWISDCTFEEFVEAVRARLGHDPDAVRGWGDPSGRIAADVPGDSGSSLAGTYVCYSHAWSPYFSGRIIRGELSIAQRTGPGNLFACLSECLPTGTARLEGQATMAGSSLFMHMRETGGLRHVFFSLFAPTPPVSVLAGLMCGTTIIDPEARPSATRIVMIRLPAPSGRLRSEVAYLAEDTSIAADLMSLGASIADPATADTQLTAFLAGGRGGGLDQISAAAYRGLVDIFDPAWLGPLPPPRRAPETLEYPVTAADAKAAGL</sequence>
<gene>
    <name evidence="1" type="ORF">V3328_10165</name>
</gene>
<evidence type="ECO:0000313" key="2">
    <source>
        <dbReference type="Proteomes" id="UP001378188"/>
    </source>
</evidence>
<dbReference type="RefSeq" id="WP_340329540.1">
    <property type="nucleotide sequence ID" value="NZ_JAZHOF010000004.1"/>
</dbReference>
<accession>A0AAW9RNG2</accession>
<protein>
    <submittedName>
        <fullName evidence="1">Uncharacterized protein</fullName>
    </submittedName>
</protein>
<dbReference type="AlphaFoldDB" id="A0AAW9RNG2"/>